<sequence length="577" mass="66637">MLKSMPLKAGRDQFVLHFNDDVGVYWYKKNLQPDEVIAPRQNWTSLFMKFSPKGTYLCSIFPGGVQSWGAENFERINRFIHPGVRLVDFSPNEKFMVTLSPEPISALPDDHPGKSQYPFGPESEGHKLVIWDLQTGLPARTFALPPNLEKTKTMPWPLIKWSFDDKYCARVGPDALAIYETSDFSLLEKKLVKIEGIVDFEFAPAGVRFATNKKSDPLEAVLAYWTPEQNNQTAKVSVMQVPSKKVLRTVNLNQVSDVKMFWQQDAKYLCCKVDRHTKSKKTMFTNLEIFQLFERDIPVEKIELSEIVLSFQWEPKGHRFVTISKTYNPNDNPAMANNTVSFYDFEEAKVNSKLASVLKKWVAFKVMKEKYSNDLLFSPKGRFIVVSTIKPIGSVLEFYDLDFDGEKPKDQSSKVSSNLKLIRSQEQNGLSALKWDPSGRFIAAWSSAWKHKIENGYKIYDQVGQLVREELVDGFKDFNWRPRPASLLSASDRKKVRKNLKEYSVQFDEIDTMEEDAEQREIILKRKSLLSEWTSWRESVIAKLEKLGYTEHQTKRKAEVIEEIKEEVLEESEEVVE</sequence>
<evidence type="ECO:0000256" key="1">
    <source>
        <dbReference type="ARBA" id="ARBA00022490"/>
    </source>
</evidence>
<dbReference type="Gene3D" id="2.130.10.10">
    <property type="entry name" value="YVTN repeat-like/Quinoprotein amine dehydrogenase"/>
    <property type="match status" value="2"/>
</dbReference>
<dbReference type="SUPFAM" id="SSF82171">
    <property type="entry name" value="DPP6 N-terminal domain-like"/>
    <property type="match status" value="1"/>
</dbReference>
<dbReference type="GO" id="GO:0031369">
    <property type="term" value="F:translation initiation factor binding"/>
    <property type="evidence" value="ECO:0007669"/>
    <property type="project" value="InterPro"/>
</dbReference>
<dbReference type="Proteomes" id="UP001165063">
    <property type="component" value="Unassembled WGS sequence"/>
</dbReference>
<dbReference type="EMBL" id="BSXU01001320">
    <property type="protein sequence ID" value="GMG26123.1"/>
    <property type="molecule type" value="Genomic_DNA"/>
</dbReference>
<dbReference type="Pfam" id="PF08662">
    <property type="entry name" value="eIF2A"/>
    <property type="match status" value="1"/>
</dbReference>
<evidence type="ECO:0000259" key="6">
    <source>
        <dbReference type="Pfam" id="PF08662"/>
    </source>
</evidence>
<evidence type="ECO:0000313" key="7">
    <source>
        <dbReference type="EMBL" id="GMG26123.1"/>
    </source>
</evidence>
<dbReference type="PANTHER" id="PTHR14068">
    <property type="entry name" value="EUKARYOTIC TRANSLATION INITIATION FACTOR 3 EIF3 -RELATED"/>
    <property type="match status" value="1"/>
</dbReference>
<dbReference type="AlphaFoldDB" id="A0A9W6YWZ0"/>
<keyword evidence="1 5" id="KW-0963">Cytoplasm</keyword>
<evidence type="ECO:0000256" key="2">
    <source>
        <dbReference type="ARBA" id="ARBA00022540"/>
    </source>
</evidence>
<gene>
    <name evidence="5" type="primary">PRT1</name>
    <name evidence="7" type="ORF">Amon01_000322100</name>
</gene>
<dbReference type="GO" id="GO:0016282">
    <property type="term" value="C:eukaryotic 43S preinitiation complex"/>
    <property type="evidence" value="ECO:0007669"/>
    <property type="project" value="UniProtKB-UniRule"/>
</dbReference>
<name>A0A9W6YWZ0_AMBMO</name>
<proteinExistence type="inferred from homology"/>
<dbReference type="HAMAP" id="MF_03001">
    <property type="entry name" value="eIF3b"/>
    <property type="match status" value="1"/>
</dbReference>
<comment type="function">
    <text evidence="5">RNA-binding component of the eukaryotic translation initiation factor 3 (eIF-3) complex, which is involved in protein synthesis of a specialized repertoire of mRNAs and, together with other initiation factors, stimulates binding of mRNA and methionyl-tRNAi to the 40S ribosome. The eIF-3 complex specifically targets and initiates translation of a subset of mRNAs involved in cell proliferation.</text>
</comment>
<keyword evidence="4 5" id="KW-0648">Protein biosynthesis</keyword>
<reference evidence="7" key="1">
    <citation type="submission" date="2023-04" db="EMBL/GenBank/DDBJ databases">
        <title>Ambrosiozyma monospora NBRC 1965.</title>
        <authorList>
            <person name="Ichikawa N."/>
            <person name="Sato H."/>
            <person name="Tonouchi N."/>
        </authorList>
    </citation>
    <scope>NUCLEOTIDE SEQUENCE</scope>
    <source>
        <strain evidence="7">NBRC 1965</strain>
    </source>
</reference>
<protein>
    <recommendedName>
        <fullName evidence="5">Eukaryotic translation initiation factor 3 subunit B</fullName>
        <shortName evidence="5">eIF3b</shortName>
    </recommendedName>
    <alternativeName>
        <fullName evidence="5">Eukaryotic translation initiation factor 3 90 kDa subunit homolog</fullName>
        <shortName evidence="5">eIF3 p90</shortName>
    </alternativeName>
    <alternativeName>
        <fullName evidence="5">Translation initiation factor eIF3, p90 subunit homolog</fullName>
    </alternativeName>
</protein>
<evidence type="ECO:0000313" key="8">
    <source>
        <dbReference type="Proteomes" id="UP001165063"/>
    </source>
</evidence>
<dbReference type="GO" id="GO:0003723">
    <property type="term" value="F:RNA binding"/>
    <property type="evidence" value="ECO:0007669"/>
    <property type="project" value="UniProtKB-UniRule"/>
</dbReference>
<accession>A0A9W6YWZ0</accession>
<comment type="subcellular location">
    <subcellularLocation>
        <location evidence="5">Cytoplasm</location>
    </subcellularLocation>
</comment>
<dbReference type="InterPro" id="IPR013979">
    <property type="entry name" value="TIF_beta_prop-like"/>
</dbReference>
<comment type="caution">
    <text evidence="7">The sequence shown here is derived from an EMBL/GenBank/DDBJ whole genome shotgun (WGS) entry which is preliminary data.</text>
</comment>
<dbReference type="GO" id="GO:0033290">
    <property type="term" value="C:eukaryotic 48S preinitiation complex"/>
    <property type="evidence" value="ECO:0007669"/>
    <property type="project" value="UniProtKB-UniRule"/>
</dbReference>
<keyword evidence="2 5" id="KW-0396">Initiation factor</keyword>
<organism evidence="7 8">
    <name type="scientific">Ambrosiozyma monospora</name>
    <name type="common">Yeast</name>
    <name type="synonym">Endomycopsis monosporus</name>
    <dbReference type="NCBI Taxonomy" id="43982"/>
    <lineage>
        <taxon>Eukaryota</taxon>
        <taxon>Fungi</taxon>
        <taxon>Dikarya</taxon>
        <taxon>Ascomycota</taxon>
        <taxon>Saccharomycotina</taxon>
        <taxon>Pichiomycetes</taxon>
        <taxon>Pichiales</taxon>
        <taxon>Pichiaceae</taxon>
        <taxon>Ambrosiozyma</taxon>
    </lineage>
</organism>
<dbReference type="InterPro" id="IPR015943">
    <property type="entry name" value="WD40/YVTN_repeat-like_dom_sf"/>
</dbReference>
<evidence type="ECO:0000256" key="3">
    <source>
        <dbReference type="ARBA" id="ARBA00022884"/>
    </source>
</evidence>
<evidence type="ECO:0000256" key="5">
    <source>
        <dbReference type="HAMAP-Rule" id="MF_03001"/>
    </source>
</evidence>
<dbReference type="InterPro" id="IPR011400">
    <property type="entry name" value="EIF3B"/>
</dbReference>
<feature type="domain" description="Translation initiation factor beta propellor-like" evidence="6">
    <location>
        <begin position="252"/>
        <end position="475"/>
    </location>
</feature>
<comment type="similarity">
    <text evidence="5">Belongs to the eIF-3 subunit B family.</text>
</comment>
<dbReference type="GO" id="GO:0001732">
    <property type="term" value="P:formation of cytoplasmic translation initiation complex"/>
    <property type="evidence" value="ECO:0007669"/>
    <property type="project" value="UniProtKB-UniRule"/>
</dbReference>
<keyword evidence="8" id="KW-1185">Reference proteome</keyword>
<evidence type="ECO:0000256" key="4">
    <source>
        <dbReference type="ARBA" id="ARBA00022917"/>
    </source>
</evidence>
<dbReference type="OrthoDB" id="10250414at2759"/>
<dbReference type="PANTHER" id="PTHR14068:SF0">
    <property type="entry name" value="EUKARYOTIC TRANSLATION INITIATION FACTOR 3 SUBUNIT B"/>
    <property type="match status" value="1"/>
</dbReference>
<dbReference type="GO" id="GO:0005852">
    <property type="term" value="C:eukaryotic translation initiation factor 3 complex"/>
    <property type="evidence" value="ECO:0007669"/>
    <property type="project" value="UniProtKB-UniRule"/>
</dbReference>
<keyword evidence="3 5" id="KW-0694">RNA-binding</keyword>
<comment type="subunit">
    <text evidence="5">Component of the eukaryotic translation initiation factor 3 (eIF-3) complex.</text>
</comment>
<dbReference type="GO" id="GO:0003743">
    <property type="term" value="F:translation initiation factor activity"/>
    <property type="evidence" value="ECO:0007669"/>
    <property type="project" value="UniProtKB-UniRule"/>
</dbReference>